<gene>
    <name evidence="3" type="primary">llph-L</name>
    <name evidence="3" type="ORF">Hamer_G012074</name>
</gene>
<keyword evidence="4" id="KW-1185">Reference proteome</keyword>
<sequence>MAKSLRSKWRRKRLREKRVRYGKKELLSLMSVVEKARAEVEIKDAVEVVKALAKKNDETTDGNMQVTSSTGEELQPKEPDTLTLKALIKKSGTAPKWVHPRKVKKIKRQQKSSKTKKIEVKNT</sequence>
<evidence type="ECO:0000313" key="3">
    <source>
        <dbReference type="EMBL" id="KAG7155930.1"/>
    </source>
</evidence>
<dbReference type="PANTHER" id="PTHR34253:SF1">
    <property type="entry name" value="PROTEIN LLP HOMOLOG"/>
    <property type="match status" value="1"/>
</dbReference>
<dbReference type="Proteomes" id="UP000747542">
    <property type="component" value="Unassembled WGS sequence"/>
</dbReference>
<feature type="region of interest" description="Disordered" evidence="2">
    <location>
        <begin position="59"/>
        <end position="78"/>
    </location>
</feature>
<dbReference type="InterPro" id="IPR018784">
    <property type="entry name" value="LLPH-like"/>
</dbReference>
<feature type="compositionally biased region" description="Basic residues" evidence="2">
    <location>
        <begin position="98"/>
        <end position="115"/>
    </location>
</feature>
<protein>
    <submittedName>
        <fullName evidence="3">LLP-like</fullName>
    </submittedName>
</protein>
<feature type="compositionally biased region" description="Polar residues" evidence="2">
    <location>
        <begin position="61"/>
        <end position="72"/>
    </location>
</feature>
<evidence type="ECO:0000256" key="2">
    <source>
        <dbReference type="SAM" id="MobiDB-lite"/>
    </source>
</evidence>
<dbReference type="GO" id="GO:0005730">
    <property type="term" value="C:nucleolus"/>
    <property type="evidence" value="ECO:0007669"/>
    <property type="project" value="TreeGrafter"/>
</dbReference>
<dbReference type="EMBL" id="JAHLQT010040257">
    <property type="protein sequence ID" value="KAG7155930.1"/>
    <property type="molecule type" value="Genomic_DNA"/>
</dbReference>
<organism evidence="3 4">
    <name type="scientific">Homarus americanus</name>
    <name type="common">American lobster</name>
    <dbReference type="NCBI Taxonomy" id="6706"/>
    <lineage>
        <taxon>Eukaryota</taxon>
        <taxon>Metazoa</taxon>
        <taxon>Ecdysozoa</taxon>
        <taxon>Arthropoda</taxon>
        <taxon>Crustacea</taxon>
        <taxon>Multicrustacea</taxon>
        <taxon>Malacostraca</taxon>
        <taxon>Eumalacostraca</taxon>
        <taxon>Eucarida</taxon>
        <taxon>Decapoda</taxon>
        <taxon>Pleocyemata</taxon>
        <taxon>Astacidea</taxon>
        <taxon>Nephropoidea</taxon>
        <taxon>Nephropidae</taxon>
        <taxon>Homarus</taxon>
    </lineage>
</organism>
<dbReference type="AlphaFoldDB" id="A0A8J5MLS8"/>
<dbReference type="GO" id="GO:0097484">
    <property type="term" value="P:dendrite extension"/>
    <property type="evidence" value="ECO:0007669"/>
    <property type="project" value="TreeGrafter"/>
</dbReference>
<dbReference type="PANTHER" id="PTHR34253">
    <property type="entry name" value="PROTEIN LLP HOMOLOG"/>
    <property type="match status" value="1"/>
</dbReference>
<comment type="caution">
    <text evidence="3">The sequence shown here is derived from an EMBL/GenBank/DDBJ whole genome shotgun (WGS) entry which is preliminary data.</text>
</comment>
<name>A0A8J5MLS8_HOMAM</name>
<accession>A0A8J5MLS8</accession>
<reference evidence="3" key="1">
    <citation type="journal article" date="2021" name="Sci. Adv.">
        <title>The American lobster genome reveals insights on longevity, neural, and immune adaptations.</title>
        <authorList>
            <person name="Polinski J.M."/>
            <person name="Zimin A.V."/>
            <person name="Clark K.F."/>
            <person name="Kohn A.B."/>
            <person name="Sadowski N."/>
            <person name="Timp W."/>
            <person name="Ptitsyn A."/>
            <person name="Khanna P."/>
            <person name="Romanova D.Y."/>
            <person name="Williams P."/>
            <person name="Greenwood S.J."/>
            <person name="Moroz L.L."/>
            <person name="Walt D.R."/>
            <person name="Bodnar A.G."/>
        </authorList>
    </citation>
    <scope>NUCLEOTIDE SEQUENCE</scope>
    <source>
        <strain evidence="3">GMGI-L3</strain>
    </source>
</reference>
<proteinExistence type="inferred from homology"/>
<dbReference type="GO" id="GO:0003723">
    <property type="term" value="F:RNA binding"/>
    <property type="evidence" value="ECO:0007669"/>
    <property type="project" value="TreeGrafter"/>
</dbReference>
<comment type="similarity">
    <text evidence="1">Belongs to the learning-associated protein family.</text>
</comment>
<dbReference type="Pfam" id="PF10169">
    <property type="entry name" value="LLPH"/>
    <property type="match status" value="1"/>
</dbReference>
<evidence type="ECO:0000256" key="1">
    <source>
        <dbReference type="ARBA" id="ARBA00034118"/>
    </source>
</evidence>
<evidence type="ECO:0000313" key="4">
    <source>
        <dbReference type="Proteomes" id="UP000747542"/>
    </source>
</evidence>
<dbReference type="GO" id="GO:0001099">
    <property type="term" value="F:basal RNA polymerase II transcription machinery binding"/>
    <property type="evidence" value="ECO:0007669"/>
    <property type="project" value="TreeGrafter"/>
</dbReference>
<feature type="region of interest" description="Disordered" evidence="2">
    <location>
        <begin position="92"/>
        <end position="123"/>
    </location>
</feature>